<protein>
    <submittedName>
        <fullName evidence="1">Uncharacterized protein</fullName>
    </submittedName>
</protein>
<gene>
    <name evidence="1" type="ORF">GNF76_23165</name>
</gene>
<comment type="caution">
    <text evidence="1">The sequence shown here is derived from an EMBL/GenBank/DDBJ whole genome shotgun (WGS) entry which is preliminary data.</text>
</comment>
<name>A0A6I3WAI4_9PSED</name>
<sequence>MLTKDRVTKISARWNDSTVHQDLGFWAEFFELVGSSPFLMGEGEGRDGAKPFRATFDWLIKPSNFVKVVEGNYHA</sequence>
<dbReference type="AlphaFoldDB" id="A0A6I3WAI4"/>
<accession>A0A6I3WAI4</accession>
<dbReference type="Proteomes" id="UP000438196">
    <property type="component" value="Unassembled WGS sequence"/>
</dbReference>
<proteinExistence type="predicted"/>
<evidence type="ECO:0000313" key="1">
    <source>
        <dbReference type="EMBL" id="MUF07257.1"/>
    </source>
</evidence>
<evidence type="ECO:0000313" key="2">
    <source>
        <dbReference type="Proteomes" id="UP000438196"/>
    </source>
</evidence>
<dbReference type="OrthoDB" id="7018846at2"/>
<dbReference type="EMBL" id="WNNK01000022">
    <property type="protein sequence ID" value="MUF07257.1"/>
    <property type="molecule type" value="Genomic_DNA"/>
</dbReference>
<reference evidence="1 2" key="1">
    <citation type="submission" date="2019-11" db="EMBL/GenBank/DDBJ databases">
        <title>Pseudomonas karstica sp. nov. and Pseudomonas spelaei sp. nov. from karst caves.</title>
        <authorList>
            <person name="Zeman M."/>
        </authorList>
    </citation>
    <scope>NUCLEOTIDE SEQUENCE [LARGE SCALE GENOMIC DNA]</scope>
    <source>
        <strain evidence="1 2">CCM 7893</strain>
    </source>
</reference>
<organism evidence="1 2">
    <name type="scientific">Pseudomonas spelaei</name>
    <dbReference type="NCBI Taxonomy" id="1055469"/>
    <lineage>
        <taxon>Bacteria</taxon>
        <taxon>Pseudomonadati</taxon>
        <taxon>Pseudomonadota</taxon>
        <taxon>Gammaproteobacteria</taxon>
        <taxon>Pseudomonadales</taxon>
        <taxon>Pseudomonadaceae</taxon>
        <taxon>Pseudomonas</taxon>
    </lineage>
</organism>
<keyword evidence="2" id="KW-1185">Reference proteome</keyword>